<reference evidence="10 11" key="1">
    <citation type="submission" date="2019-09" db="EMBL/GenBank/DDBJ databases">
        <title>The hologenome of the rock-dwelling lichen Lasallia pustulata.</title>
        <authorList>
            <person name="Greshake Tzovaras B."/>
            <person name="Segers F."/>
            <person name="Bicker A."/>
            <person name="Dal Grande F."/>
            <person name="Otte J."/>
            <person name="Hankeln T."/>
            <person name="Schmitt I."/>
            <person name="Ebersberger I."/>
        </authorList>
    </citation>
    <scope>NUCLEOTIDE SEQUENCE [LARGE SCALE GENOMIC DNA]</scope>
    <source>
        <strain evidence="10">A1-1</strain>
    </source>
</reference>
<proteinExistence type="inferred from homology"/>
<dbReference type="Gene3D" id="3.10.50.10">
    <property type="match status" value="1"/>
</dbReference>
<feature type="disulfide bond" evidence="5">
    <location>
        <begin position="424"/>
        <end position="428"/>
    </location>
</feature>
<keyword evidence="4" id="KW-0843">Virulence</keyword>
<evidence type="ECO:0000256" key="5">
    <source>
        <dbReference type="PROSITE-ProRule" id="PRU00261"/>
    </source>
</evidence>
<feature type="domain" description="Chitin-binding type-1" evidence="8">
    <location>
        <begin position="391"/>
        <end position="430"/>
    </location>
</feature>
<dbReference type="InterPro" id="IPR018371">
    <property type="entry name" value="Chitin-binding_1_CS"/>
</dbReference>
<feature type="disulfide bond" evidence="5">
    <location>
        <begin position="405"/>
        <end position="419"/>
    </location>
</feature>
<dbReference type="PROSITE" id="PS50941">
    <property type="entry name" value="CHIT_BIND_I_2"/>
    <property type="match status" value="2"/>
</dbReference>
<comment type="similarity">
    <text evidence="1">Belongs to the glycosyl hydrolase 18 family. Chitinase class V subfamily.</text>
</comment>
<keyword evidence="3 5" id="KW-0147">Chitin-binding</keyword>
<dbReference type="CDD" id="cd00035">
    <property type="entry name" value="ChtBD1"/>
    <property type="match status" value="1"/>
</dbReference>
<dbReference type="Gene3D" id="3.20.20.80">
    <property type="entry name" value="Glycosidases"/>
    <property type="match status" value="1"/>
</dbReference>
<dbReference type="Pfam" id="PF00187">
    <property type="entry name" value="Chitin_bind_1"/>
    <property type="match status" value="1"/>
</dbReference>
<evidence type="ECO:0000256" key="7">
    <source>
        <dbReference type="SAM" id="SignalP"/>
    </source>
</evidence>
<feature type="region of interest" description="Disordered" evidence="6">
    <location>
        <begin position="978"/>
        <end position="1021"/>
    </location>
</feature>
<feature type="compositionally biased region" description="Gly residues" evidence="6">
    <location>
        <begin position="836"/>
        <end position="858"/>
    </location>
</feature>
<feature type="compositionally biased region" description="Acidic residues" evidence="6">
    <location>
        <begin position="1094"/>
        <end position="1119"/>
    </location>
</feature>
<dbReference type="PANTHER" id="PTHR47700">
    <property type="entry name" value="V CHITINASE, PUTATIVE (AFU_ORTHOLOGUE AFUA_6G13720)-RELATED"/>
    <property type="match status" value="1"/>
</dbReference>
<protein>
    <recommendedName>
        <fullName evidence="2">chitinase</fullName>
        <ecNumber evidence="2">3.2.1.14</ecNumber>
    </recommendedName>
</protein>
<dbReference type="SMART" id="SM00636">
    <property type="entry name" value="Glyco_18"/>
    <property type="match status" value="1"/>
</dbReference>
<feature type="disulfide bond" evidence="5">
    <location>
        <begin position="450"/>
        <end position="464"/>
    </location>
</feature>
<dbReference type="Proteomes" id="UP000324767">
    <property type="component" value="Unassembled WGS sequence"/>
</dbReference>
<evidence type="ECO:0000259" key="9">
    <source>
        <dbReference type="PROSITE" id="PS51910"/>
    </source>
</evidence>
<dbReference type="InterPro" id="IPR036861">
    <property type="entry name" value="Endochitinase-like_sf"/>
</dbReference>
<dbReference type="SUPFAM" id="SSF54556">
    <property type="entry name" value="Chitinase insertion domain"/>
    <property type="match status" value="1"/>
</dbReference>
<dbReference type="PROSITE" id="PS00026">
    <property type="entry name" value="CHIT_BIND_I_1"/>
    <property type="match status" value="1"/>
</dbReference>
<dbReference type="PANTHER" id="PTHR47700:SF2">
    <property type="entry name" value="CHITINASE"/>
    <property type="match status" value="1"/>
</dbReference>
<dbReference type="EC" id="3.2.1.14" evidence="2"/>
<dbReference type="PROSITE" id="PS51910">
    <property type="entry name" value="GH18_2"/>
    <property type="match status" value="1"/>
</dbReference>
<feature type="compositionally biased region" description="Polar residues" evidence="6">
    <location>
        <begin position="978"/>
        <end position="991"/>
    </location>
</feature>
<feature type="disulfide bond" evidence="5">
    <location>
        <begin position="445"/>
        <end position="457"/>
    </location>
</feature>
<dbReference type="InterPro" id="IPR011583">
    <property type="entry name" value="Chitinase_II/V-like_cat"/>
</dbReference>
<feature type="domain" description="Chitin-binding type-1" evidence="8">
    <location>
        <begin position="431"/>
        <end position="482"/>
    </location>
</feature>
<evidence type="ECO:0000313" key="10">
    <source>
        <dbReference type="EMBL" id="KAA6411222.1"/>
    </source>
</evidence>
<feature type="chain" id="PRO_5024287372" description="chitinase" evidence="7">
    <location>
        <begin position="25"/>
        <end position="1294"/>
    </location>
</feature>
<dbReference type="GO" id="GO:0005975">
    <property type="term" value="P:carbohydrate metabolic process"/>
    <property type="evidence" value="ECO:0007669"/>
    <property type="project" value="InterPro"/>
</dbReference>
<feature type="compositionally biased region" description="Pro residues" evidence="6">
    <location>
        <begin position="1072"/>
        <end position="1086"/>
    </location>
</feature>
<accession>A0A5M8PQC9</accession>
<feature type="compositionally biased region" description="Polar residues" evidence="6">
    <location>
        <begin position="1010"/>
        <end position="1021"/>
    </location>
</feature>
<evidence type="ECO:0000259" key="8">
    <source>
        <dbReference type="PROSITE" id="PS50941"/>
    </source>
</evidence>
<evidence type="ECO:0000256" key="4">
    <source>
        <dbReference type="ARBA" id="ARBA00023026"/>
    </source>
</evidence>
<feature type="compositionally biased region" description="Polar residues" evidence="6">
    <location>
        <begin position="362"/>
        <end position="371"/>
    </location>
</feature>
<dbReference type="SUPFAM" id="SSF51445">
    <property type="entry name" value="(Trans)glycosidases"/>
    <property type="match status" value="1"/>
</dbReference>
<keyword evidence="5" id="KW-1015">Disulfide bond</keyword>
<feature type="domain" description="GH18" evidence="9">
    <location>
        <begin position="495"/>
        <end position="847"/>
    </location>
</feature>
<organism evidence="10 11">
    <name type="scientific">Lasallia pustulata</name>
    <dbReference type="NCBI Taxonomy" id="136370"/>
    <lineage>
        <taxon>Eukaryota</taxon>
        <taxon>Fungi</taxon>
        <taxon>Dikarya</taxon>
        <taxon>Ascomycota</taxon>
        <taxon>Pezizomycotina</taxon>
        <taxon>Lecanoromycetes</taxon>
        <taxon>OSLEUM clade</taxon>
        <taxon>Umbilicariomycetidae</taxon>
        <taxon>Umbilicariales</taxon>
        <taxon>Umbilicariaceae</taxon>
        <taxon>Lasallia</taxon>
    </lineage>
</organism>
<dbReference type="SMART" id="SM00270">
    <property type="entry name" value="ChtBD1"/>
    <property type="match status" value="2"/>
</dbReference>
<feature type="region of interest" description="Disordered" evidence="6">
    <location>
        <begin position="836"/>
        <end position="864"/>
    </location>
</feature>
<dbReference type="OrthoDB" id="73875at2759"/>
<comment type="caution">
    <text evidence="5">Lacks conserved residue(s) required for the propagation of feature annotation.</text>
</comment>
<name>A0A5M8PQC9_9LECA</name>
<dbReference type="InterPro" id="IPR029070">
    <property type="entry name" value="Chitinase_insertion_sf"/>
</dbReference>
<dbReference type="SUPFAM" id="SSF57016">
    <property type="entry name" value="Plant lectins/antimicrobial peptides"/>
    <property type="match status" value="1"/>
</dbReference>
<evidence type="ECO:0000313" key="11">
    <source>
        <dbReference type="Proteomes" id="UP000324767"/>
    </source>
</evidence>
<dbReference type="InterPro" id="IPR001223">
    <property type="entry name" value="Glyco_hydro18_cat"/>
</dbReference>
<dbReference type="GO" id="GO:0008061">
    <property type="term" value="F:chitin binding"/>
    <property type="evidence" value="ECO:0007669"/>
    <property type="project" value="UniProtKB-UniRule"/>
</dbReference>
<evidence type="ECO:0000256" key="3">
    <source>
        <dbReference type="ARBA" id="ARBA00022669"/>
    </source>
</evidence>
<dbReference type="InterPro" id="IPR053214">
    <property type="entry name" value="LysM12-like"/>
</dbReference>
<dbReference type="InterPro" id="IPR017853">
    <property type="entry name" value="GH"/>
</dbReference>
<evidence type="ECO:0000256" key="1">
    <source>
        <dbReference type="ARBA" id="ARBA00008682"/>
    </source>
</evidence>
<evidence type="ECO:0000256" key="6">
    <source>
        <dbReference type="SAM" id="MobiDB-lite"/>
    </source>
</evidence>
<dbReference type="Pfam" id="PF00704">
    <property type="entry name" value="Glyco_hydro_18"/>
    <property type="match status" value="1"/>
</dbReference>
<evidence type="ECO:0000256" key="2">
    <source>
        <dbReference type="ARBA" id="ARBA00012729"/>
    </source>
</evidence>
<dbReference type="GO" id="GO:0008843">
    <property type="term" value="F:endochitinase activity"/>
    <property type="evidence" value="ECO:0007669"/>
    <property type="project" value="UniProtKB-EC"/>
</dbReference>
<keyword evidence="7" id="KW-0732">Signal</keyword>
<feature type="region of interest" description="Disordered" evidence="6">
    <location>
        <begin position="1067"/>
        <end position="1172"/>
    </location>
</feature>
<comment type="caution">
    <text evidence="10">The sequence shown here is derived from an EMBL/GenBank/DDBJ whole genome shotgun (WGS) entry which is preliminary data.</text>
</comment>
<feature type="signal peptide" evidence="7">
    <location>
        <begin position="1"/>
        <end position="24"/>
    </location>
</feature>
<dbReference type="Gene3D" id="3.30.60.10">
    <property type="entry name" value="Endochitinase-like"/>
    <property type="match status" value="1"/>
</dbReference>
<keyword evidence="10" id="KW-0378">Hydrolase</keyword>
<feature type="compositionally biased region" description="Pro residues" evidence="6">
    <location>
        <begin position="1148"/>
        <end position="1167"/>
    </location>
</feature>
<sequence>MARVCLETVLRLCTVIALFNSASAQTSTVNGVAEFKGTPVATNPNGIPTLLYNCAKLPAICQNVNRRDALQNFGGGKLGQLLGNSHIELNYDTDTGRHNDRRKGVCPGTWKMNHRCPEANQPNTVPQGSSYGFGSFPAARYNPNGAAFGASGYNRIADAAGGDSHLIWTCDEWPPAITVEGGSGGAQTYCTPMSASCAGAHPVVVQSEQNFQSNAHMALRNRVSGNAAGQGGIFTFYFKTLWDDDPSVPATEVHYYTANAEFIDTYQKRSLEPTYLISETFYSNGTIGRTKRRLNAREKFNLRRDTSSNNDTAYGLAQQRFETLSISPPLPIVEISRDFLKEHVYTSTTPYVNHTLASTNVDLNTSSNPQRDLQVELPMDPHSSLPKRQNSAQCGPGDPCPDGSCCNNSGGCGYGPENCGKGNCTLNCDATALCGKDSAGGNVSCPLNVCCSYYGYCGTGSDYCLSNNPQTPCQQGFGSCQVIQAPTCGGGSANGRSIAYYQVANARERQCNRITSAQINTTGLTHLNLAFASIDPSSFAVVPGDSADLAIYPQFTALKSSSLQTWIAIGGWDFNDPGPTETTWSDLASTSSNRASFISSLQGFLAKYGFQGVDIDWEYPGAPDRAGKSQDTENFVSLMEEMRAAFGTNYGISVTLPSSYWYLRWFDPKAMEPYVDFFGLMTYDLHGPWDATVKQIGKVVLGQTNIPEIANWTLPLWYDFVDPSKVNMGLAYYGRGYTLADASCSHVGCAWSAMSRPGPCTDFAGVMSLQEIESLIPELGVQPTLLSDDMMKQLTWSDQWIGYDDLETIAMKKQWASDHCFGGTMIWSIDLYSGPGSGDTPDGGGSSSPGSPGAGSGQEGSSDGGSSAIVYIDPSIWTEPNPVINCEPPCTFILPPLVLAAETTITFPPYITSLDVAWSGSTGWTSIVETTTLTIPPVTTSVIDVWEYTVTDSNSDSTAVSSFFVTSSVLPPPFVITNNPDPQSSSGVSHSPVTRTITPPPYPYTFTSPGNDQPTSTSSKSDAAVFPIVTFKPGSPGPICKSGCGKPCLIFCHHPCLLDCTDGGNDFDDPGNPNPPSRPTPTPVDDPLPTGEPGTDEPPDDPSETDPEDPDEEEEDDQCAYEFDLAAPTYDGPIGQPTPTASRVSIAAPPPPPSPSPPPNPTPPSPNPATESLHCYNSGAVTGRGDAIKALNYFCKSYAGTVLDASNGHSAHTLKSDSGAVCIDEGDCFVDIYVSVTVINGCRFTIDGPDPSQDCGRILRETIDKCDQSSTRFKQGGTVSSNCATWDFDPNVNW</sequence>
<gene>
    <name evidence="10" type="ORF">FRX48_04502</name>
</gene>
<feature type="disulfide bond" evidence="5">
    <location>
        <begin position="400"/>
        <end position="412"/>
    </location>
</feature>
<dbReference type="EMBL" id="VXIT01000007">
    <property type="protein sequence ID" value="KAA6411222.1"/>
    <property type="molecule type" value="Genomic_DNA"/>
</dbReference>
<feature type="region of interest" description="Disordered" evidence="6">
    <location>
        <begin position="362"/>
        <end position="390"/>
    </location>
</feature>
<dbReference type="InterPro" id="IPR001002">
    <property type="entry name" value="Chitin-bd_1"/>
</dbReference>